<comment type="catalytic activity">
    <reaction evidence="20">
        <text>hexadecanoyl-CoA + H2O = hexadecanoate + CoA + H(+)</text>
        <dbReference type="Rhea" id="RHEA:16645"/>
        <dbReference type="ChEBI" id="CHEBI:7896"/>
        <dbReference type="ChEBI" id="CHEBI:15377"/>
        <dbReference type="ChEBI" id="CHEBI:15378"/>
        <dbReference type="ChEBI" id="CHEBI:57287"/>
        <dbReference type="ChEBI" id="CHEBI:57379"/>
        <dbReference type="EC" id="3.1.2.2"/>
    </reaction>
    <physiologicalReaction direction="left-to-right" evidence="20">
        <dbReference type="Rhea" id="RHEA:16646"/>
    </physiologicalReaction>
</comment>
<evidence type="ECO:0000256" key="22">
    <source>
        <dbReference type="ARBA" id="ARBA00048074"/>
    </source>
</evidence>
<dbReference type="PANTHER" id="PTHR12418:SF19">
    <property type="entry name" value="ACYL-COENZYME A THIOESTERASE THEM4"/>
    <property type="match status" value="1"/>
</dbReference>
<evidence type="ECO:0000256" key="3">
    <source>
        <dbReference type="ARBA" id="ARBA00004632"/>
    </source>
</evidence>
<evidence type="ECO:0000256" key="23">
    <source>
        <dbReference type="ARBA" id="ARBA00048180"/>
    </source>
</evidence>
<keyword evidence="12" id="KW-0966">Cell projection</keyword>
<comment type="similarity">
    <text evidence="15">Belongs to the THEM4/THEM5 thioesterase family.</text>
</comment>
<keyword evidence="8" id="KW-0276">Fatty acid metabolism</keyword>
<dbReference type="Gene3D" id="3.10.129.10">
    <property type="entry name" value="Hotdog Thioesterase"/>
    <property type="match status" value="1"/>
</dbReference>
<organism evidence="25 27">
    <name type="scientific">Microbulbifer thermotolerans</name>
    <dbReference type="NCBI Taxonomy" id="252514"/>
    <lineage>
        <taxon>Bacteria</taxon>
        <taxon>Pseudomonadati</taxon>
        <taxon>Pseudomonadota</taxon>
        <taxon>Gammaproteobacteria</taxon>
        <taxon>Cellvibrionales</taxon>
        <taxon>Microbulbiferaceae</taxon>
        <taxon>Microbulbifer</taxon>
    </lineage>
</organism>
<evidence type="ECO:0000256" key="2">
    <source>
        <dbReference type="ARBA" id="ARBA00004496"/>
    </source>
</evidence>
<comment type="catalytic activity">
    <reaction evidence="21">
        <text>decanoyl-CoA + H2O = decanoate + CoA + H(+)</text>
        <dbReference type="Rhea" id="RHEA:40059"/>
        <dbReference type="ChEBI" id="CHEBI:15377"/>
        <dbReference type="ChEBI" id="CHEBI:15378"/>
        <dbReference type="ChEBI" id="CHEBI:27689"/>
        <dbReference type="ChEBI" id="CHEBI:57287"/>
        <dbReference type="ChEBI" id="CHEBI:61430"/>
    </reaction>
    <physiologicalReaction direction="left-to-right" evidence="21">
        <dbReference type="Rhea" id="RHEA:40060"/>
    </physiologicalReaction>
</comment>
<keyword evidence="9" id="KW-0809">Transit peptide</keyword>
<gene>
    <name evidence="25" type="ORF">A3224_07325</name>
    <name evidence="26" type="ORF">OQJ68_13660</name>
</gene>
<keyword evidence="7" id="KW-0378">Hydrolase</keyword>
<dbReference type="AlphaFoldDB" id="A0A143HLN4"/>
<protein>
    <recommendedName>
        <fullName evidence="17">Acyl-coenzyme A thioesterase THEM4</fullName>
        <ecNumber evidence="16">3.1.2.2</ecNumber>
    </recommendedName>
    <alternativeName>
        <fullName evidence="18">Thioesterase superfamily member 4</fullName>
    </alternativeName>
</protein>
<evidence type="ECO:0000256" key="11">
    <source>
        <dbReference type="ARBA" id="ARBA00023136"/>
    </source>
</evidence>
<dbReference type="InterPro" id="IPR052365">
    <property type="entry name" value="THEM4/THEM5_acyl-CoA_thioest"/>
</dbReference>
<reference evidence="25" key="2">
    <citation type="submission" date="2016-03" db="EMBL/GenBank/DDBJ databases">
        <authorList>
            <person name="Ploux O."/>
        </authorList>
    </citation>
    <scope>NUCLEOTIDE SEQUENCE [LARGE SCALE GENOMIC DNA]</scope>
    <source>
        <strain evidence="25">DAU221</strain>
    </source>
</reference>
<keyword evidence="27" id="KW-1185">Reference proteome</keyword>
<keyword evidence="11" id="KW-0472">Membrane</keyword>
<evidence type="ECO:0000256" key="21">
    <source>
        <dbReference type="ARBA" id="ARBA00047969"/>
    </source>
</evidence>
<evidence type="ECO:0000256" key="19">
    <source>
        <dbReference type="ARBA" id="ARBA00047588"/>
    </source>
</evidence>
<keyword evidence="10" id="KW-0443">Lipid metabolism</keyword>
<dbReference type="KEGG" id="mthd:A3224_07325"/>
<evidence type="ECO:0000256" key="4">
    <source>
        <dbReference type="ARBA" id="ARBA00022475"/>
    </source>
</evidence>
<evidence type="ECO:0000313" key="26">
    <source>
        <dbReference type="EMBL" id="MCX2802836.1"/>
    </source>
</evidence>
<comment type="catalytic activity">
    <reaction evidence="23">
        <text>tetradecanoyl-CoA + H2O = tetradecanoate + CoA + H(+)</text>
        <dbReference type="Rhea" id="RHEA:40119"/>
        <dbReference type="ChEBI" id="CHEBI:15377"/>
        <dbReference type="ChEBI" id="CHEBI:15378"/>
        <dbReference type="ChEBI" id="CHEBI:30807"/>
        <dbReference type="ChEBI" id="CHEBI:57287"/>
        <dbReference type="ChEBI" id="CHEBI:57385"/>
    </reaction>
    <physiologicalReaction direction="left-to-right" evidence="23">
        <dbReference type="Rhea" id="RHEA:40120"/>
    </physiologicalReaction>
</comment>
<dbReference type="GO" id="GO:0016790">
    <property type="term" value="F:thiolester hydrolase activity"/>
    <property type="evidence" value="ECO:0007669"/>
    <property type="project" value="UniProtKB-ARBA"/>
</dbReference>
<dbReference type="RefSeq" id="WP_067153006.1">
    <property type="nucleotide sequence ID" value="NZ_CP014864.1"/>
</dbReference>
<dbReference type="GO" id="GO:0005737">
    <property type="term" value="C:cytoplasm"/>
    <property type="evidence" value="ECO:0007669"/>
    <property type="project" value="UniProtKB-SubCell"/>
</dbReference>
<name>A0A143HLN4_MICTH</name>
<dbReference type="InterPro" id="IPR029069">
    <property type="entry name" value="HotDog_dom_sf"/>
</dbReference>
<accession>A0A143HLN4</accession>
<evidence type="ECO:0000256" key="14">
    <source>
        <dbReference type="ARBA" id="ARBA00037002"/>
    </source>
</evidence>
<dbReference type="EMBL" id="CP014864">
    <property type="protein sequence ID" value="AMX02417.1"/>
    <property type="molecule type" value="Genomic_DNA"/>
</dbReference>
<evidence type="ECO:0000256" key="13">
    <source>
        <dbReference type="ARBA" id="ARBA00035852"/>
    </source>
</evidence>
<evidence type="ECO:0000256" key="7">
    <source>
        <dbReference type="ARBA" id="ARBA00022801"/>
    </source>
</evidence>
<keyword evidence="5" id="KW-0963">Cytoplasm</keyword>
<evidence type="ECO:0000256" key="15">
    <source>
        <dbReference type="ARBA" id="ARBA00038456"/>
    </source>
</evidence>
<dbReference type="CDD" id="cd03443">
    <property type="entry name" value="PaaI_thioesterase"/>
    <property type="match status" value="1"/>
</dbReference>
<evidence type="ECO:0000256" key="10">
    <source>
        <dbReference type="ARBA" id="ARBA00023098"/>
    </source>
</evidence>
<comment type="catalytic activity">
    <reaction evidence="19">
        <text>octanoyl-CoA + H2O = octanoate + CoA + H(+)</text>
        <dbReference type="Rhea" id="RHEA:30143"/>
        <dbReference type="ChEBI" id="CHEBI:15377"/>
        <dbReference type="ChEBI" id="CHEBI:15378"/>
        <dbReference type="ChEBI" id="CHEBI:25646"/>
        <dbReference type="ChEBI" id="CHEBI:57287"/>
        <dbReference type="ChEBI" id="CHEBI:57386"/>
    </reaction>
    <physiologicalReaction direction="left-to-right" evidence="19">
        <dbReference type="Rhea" id="RHEA:30144"/>
    </physiologicalReaction>
</comment>
<evidence type="ECO:0000256" key="12">
    <source>
        <dbReference type="ARBA" id="ARBA00023273"/>
    </source>
</evidence>
<dbReference type="GO" id="GO:0016020">
    <property type="term" value="C:membrane"/>
    <property type="evidence" value="ECO:0007669"/>
    <property type="project" value="UniProtKB-SubCell"/>
</dbReference>
<comment type="catalytic activity">
    <reaction evidence="13">
        <text>(5Z,8Z,11Z,14Z)-eicosatetraenoyl-CoA + H2O = (5Z,8Z,11Z,14Z)-eicosatetraenoate + CoA + H(+)</text>
        <dbReference type="Rhea" id="RHEA:40151"/>
        <dbReference type="ChEBI" id="CHEBI:15377"/>
        <dbReference type="ChEBI" id="CHEBI:15378"/>
        <dbReference type="ChEBI" id="CHEBI:32395"/>
        <dbReference type="ChEBI" id="CHEBI:57287"/>
        <dbReference type="ChEBI" id="CHEBI:57368"/>
    </reaction>
    <physiologicalReaction direction="left-to-right" evidence="13">
        <dbReference type="Rhea" id="RHEA:40152"/>
    </physiologicalReaction>
</comment>
<proteinExistence type="inferred from homology"/>
<comment type="subcellular location">
    <subcellularLocation>
        <location evidence="3">Cell projection</location>
        <location evidence="3">Ruffle membrane</location>
    </subcellularLocation>
    <subcellularLocation>
        <location evidence="2">Cytoplasm</location>
    </subcellularLocation>
    <subcellularLocation>
        <location evidence="1">Membrane</location>
        <topology evidence="1">Peripheral membrane protein</topology>
    </subcellularLocation>
</comment>
<dbReference type="Proteomes" id="UP001209730">
    <property type="component" value="Unassembled WGS sequence"/>
</dbReference>
<dbReference type="EMBL" id="JAPHQB010000025">
    <property type="protein sequence ID" value="MCX2802836.1"/>
    <property type="molecule type" value="Genomic_DNA"/>
</dbReference>
<evidence type="ECO:0000313" key="27">
    <source>
        <dbReference type="Proteomes" id="UP000076077"/>
    </source>
</evidence>
<evidence type="ECO:0000256" key="5">
    <source>
        <dbReference type="ARBA" id="ARBA00022490"/>
    </source>
</evidence>
<dbReference type="EC" id="3.1.2.2" evidence="16"/>
<dbReference type="STRING" id="252514.A3224_07325"/>
<evidence type="ECO:0000256" key="17">
    <source>
        <dbReference type="ARBA" id="ARBA00040123"/>
    </source>
</evidence>
<keyword evidence="6" id="KW-0053">Apoptosis</keyword>
<evidence type="ECO:0000256" key="16">
    <source>
        <dbReference type="ARBA" id="ARBA00038848"/>
    </source>
</evidence>
<feature type="domain" description="Thioesterase" evidence="24">
    <location>
        <begin position="55"/>
        <end position="138"/>
    </location>
</feature>
<reference evidence="27" key="1">
    <citation type="submission" date="2016-03" db="EMBL/GenBank/DDBJ databases">
        <authorList>
            <person name="Lee Y.-S."/>
            <person name="Choi Y.-L."/>
        </authorList>
    </citation>
    <scope>NUCLEOTIDE SEQUENCE [LARGE SCALE GENOMIC DNA]</scope>
    <source>
        <strain evidence="27">DAU221</strain>
    </source>
</reference>
<evidence type="ECO:0000256" key="20">
    <source>
        <dbReference type="ARBA" id="ARBA00047734"/>
    </source>
</evidence>
<dbReference type="OrthoDB" id="9792301at2"/>
<evidence type="ECO:0000256" key="18">
    <source>
        <dbReference type="ARBA" id="ARBA00043210"/>
    </source>
</evidence>
<comment type="catalytic activity">
    <reaction evidence="14">
        <text>(9Z)-octadecenoyl-CoA + H2O = (9Z)-octadecenoate + CoA + H(+)</text>
        <dbReference type="Rhea" id="RHEA:40139"/>
        <dbReference type="ChEBI" id="CHEBI:15377"/>
        <dbReference type="ChEBI" id="CHEBI:15378"/>
        <dbReference type="ChEBI" id="CHEBI:30823"/>
        <dbReference type="ChEBI" id="CHEBI:57287"/>
        <dbReference type="ChEBI" id="CHEBI:57387"/>
    </reaction>
    <physiologicalReaction direction="left-to-right" evidence="14">
        <dbReference type="Rhea" id="RHEA:40140"/>
    </physiologicalReaction>
</comment>
<dbReference type="InterPro" id="IPR006683">
    <property type="entry name" value="Thioestr_dom"/>
</dbReference>
<evidence type="ECO:0000256" key="6">
    <source>
        <dbReference type="ARBA" id="ARBA00022703"/>
    </source>
</evidence>
<keyword evidence="4" id="KW-1003">Cell membrane</keyword>
<dbReference type="GeneID" id="76607858"/>
<comment type="catalytic activity">
    <reaction evidence="22">
        <text>dodecanoyl-CoA + H2O = dodecanoate + CoA + H(+)</text>
        <dbReference type="Rhea" id="RHEA:30135"/>
        <dbReference type="ChEBI" id="CHEBI:15377"/>
        <dbReference type="ChEBI" id="CHEBI:15378"/>
        <dbReference type="ChEBI" id="CHEBI:18262"/>
        <dbReference type="ChEBI" id="CHEBI:57287"/>
        <dbReference type="ChEBI" id="CHEBI:57375"/>
    </reaction>
    <physiologicalReaction direction="left-to-right" evidence="22">
        <dbReference type="Rhea" id="RHEA:30136"/>
    </physiologicalReaction>
</comment>
<evidence type="ECO:0000256" key="9">
    <source>
        <dbReference type="ARBA" id="ARBA00022946"/>
    </source>
</evidence>
<dbReference type="PANTHER" id="PTHR12418">
    <property type="entry name" value="ACYL-COENZYME A THIOESTERASE THEM4"/>
    <property type="match status" value="1"/>
</dbReference>
<evidence type="ECO:0000313" key="25">
    <source>
        <dbReference type="EMBL" id="AMX02417.1"/>
    </source>
</evidence>
<dbReference type="GO" id="GO:0006631">
    <property type="term" value="P:fatty acid metabolic process"/>
    <property type="evidence" value="ECO:0007669"/>
    <property type="project" value="UniProtKB-KW"/>
</dbReference>
<dbReference type="Pfam" id="PF03061">
    <property type="entry name" value="4HBT"/>
    <property type="match status" value="1"/>
</dbReference>
<dbReference type="Proteomes" id="UP000076077">
    <property type="component" value="Chromosome"/>
</dbReference>
<evidence type="ECO:0000256" key="8">
    <source>
        <dbReference type="ARBA" id="ARBA00022832"/>
    </source>
</evidence>
<dbReference type="SUPFAM" id="SSF54637">
    <property type="entry name" value="Thioesterase/thiol ester dehydrase-isomerase"/>
    <property type="match status" value="1"/>
</dbReference>
<evidence type="ECO:0000256" key="1">
    <source>
        <dbReference type="ARBA" id="ARBA00004170"/>
    </source>
</evidence>
<reference evidence="26" key="3">
    <citation type="submission" date="2022-11" db="EMBL/GenBank/DDBJ databases">
        <title>Chitin-degrading and fungicidal potential of chitinolytic bacterial strains from marine environment of the Pacific Ocean regions.</title>
        <authorList>
            <person name="Pentekhina I."/>
            <person name="Nedashkovskaya O."/>
            <person name="Seitkalieva A."/>
            <person name="Podvolotskaya A."/>
            <person name="Tekutyeva L."/>
            <person name="Balabanova L."/>
        </authorList>
    </citation>
    <scope>NUCLEOTIDE SEQUENCE</scope>
    <source>
        <strain evidence="26">KMM 6838</strain>
    </source>
</reference>
<sequence>MSEQKAIQDQIPGNHCFGCGPENERGLRIKSYWDGEDKTRCEFLPLPHHNAGPQQYLNGGIIATVIDCHTVCTAIADAYRQAGRDPGTGDKIWYATGKLEVNYRAPAAIDKPVILEATIIERSNRKTLLHCTLYSSGRVCATAEVVAVRVPDNW</sequence>
<evidence type="ECO:0000259" key="24">
    <source>
        <dbReference type="Pfam" id="PF03061"/>
    </source>
</evidence>